<accession>B0MDW4</accession>
<proteinExistence type="predicted"/>
<evidence type="ECO:0008006" key="4">
    <source>
        <dbReference type="Google" id="ProtNLM"/>
    </source>
</evidence>
<feature type="transmembrane region" description="Helical" evidence="1">
    <location>
        <begin position="80"/>
        <end position="100"/>
    </location>
</feature>
<feature type="transmembrane region" description="Helical" evidence="1">
    <location>
        <begin position="6"/>
        <end position="27"/>
    </location>
</feature>
<dbReference type="Proteomes" id="UP000004935">
    <property type="component" value="Unassembled WGS sequence"/>
</dbReference>
<dbReference type="eggNOG" id="ENOG503364R">
    <property type="taxonomic scope" value="Bacteria"/>
</dbReference>
<keyword evidence="1" id="KW-1133">Transmembrane helix</keyword>
<dbReference type="PROSITE" id="PS51257">
    <property type="entry name" value="PROKAR_LIPOPROTEIN"/>
    <property type="match status" value="1"/>
</dbReference>
<dbReference type="Pfam" id="PF12650">
    <property type="entry name" value="DUF3784"/>
    <property type="match status" value="1"/>
</dbReference>
<evidence type="ECO:0000313" key="2">
    <source>
        <dbReference type="EMBL" id="EDR98134.1"/>
    </source>
</evidence>
<reference evidence="2" key="2">
    <citation type="submission" date="2013-11" db="EMBL/GenBank/DDBJ databases">
        <title>Draft genome sequence of Anaerostipes caccae (DSM 14662).</title>
        <authorList>
            <person name="Sudarsanam P."/>
            <person name="Ley R."/>
            <person name="Guruge J."/>
            <person name="Turnbaugh P.J."/>
            <person name="Mahowald M."/>
            <person name="Liep D."/>
            <person name="Gordon J."/>
        </authorList>
    </citation>
    <scope>NUCLEOTIDE SEQUENCE</scope>
    <source>
        <strain evidence="2">DSM 14662</strain>
    </source>
</reference>
<dbReference type="HOGENOM" id="CLU_2193523_0_0_9"/>
<dbReference type="AlphaFoldDB" id="B0MDW4"/>
<organism evidence="2 3">
    <name type="scientific">Anaerostipes caccae (strain DSM 14662 / CCUG 47493 / JCM 13470 / NCIMB 13811 / L1-92)</name>
    <dbReference type="NCBI Taxonomy" id="411490"/>
    <lineage>
        <taxon>Bacteria</taxon>
        <taxon>Bacillati</taxon>
        <taxon>Bacillota</taxon>
        <taxon>Clostridia</taxon>
        <taxon>Lachnospirales</taxon>
        <taxon>Lachnospiraceae</taxon>
        <taxon>Anaerostipes</taxon>
    </lineage>
</organism>
<keyword evidence="1" id="KW-0812">Transmembrane</keyword>
<keyword evidence="3" id="KW-1185">Reference proteome</keyword>
<dbReference type="InterPro" id="IPR017259">
    <property type="entry name" value="UCP037672"/>
</dbReference>
<feature type="transmembrane region" description="Helical" evidence="1">
    <location>
        <begin position="53"/>
        <end position="74"/>
    </location>
</feature>
<comment type="caution">
    <text evidence="2">The sequence shown here is derived from an EMBL/GenBank/DDBJ whole genome shotgun (WGS) entry which is preliminary data.</text>
</comment>
<dbReference type="EMBL" id="ABAX03000012">
    <property type="protein sequence ID" value="EDR98134.1"/>
    <property type="molecule type" value="Genomic_DNA"/>
</dbReference>
<keyword evidence="1" id="KW-0472">Membrane</keyword>
<protein>
    <recommendedName>
        <fullName evidence="4">DUF3784 domain-containing protein</fullName>
    </recommendedName>
</protein>
<dbReference type="RefSeq" id="WP_006567240.1">
    <property type="nucleotide sequence ID" value="NZ_CP036345.1"/>
</dbReference>
<dbReference type="STRING" id="411490.ANACAC_01757"/>
<gene>
    <name evidence="2" type="ORF">ANACAC_01757</name>
</gene>
<reference evidence="2" key="1">
    <citation type="submission" date="2007-11" db="EMBL/GenBank/DDBJ databases">
        <authorList>
            <person name="Fulton L."/>
            <person name="Clifton S."/>
            <person name="Fulton B."/>
            <person name="Xu J."/>
            <person name="Minx P."/>
            <person name="Pepin K.H."/>
            <person name="Johnson M."/>
            <person name="Thiruvilangam P."/>
            <person name="Bhonagiri V."/>
            <person name="Nash W.E."/>
            <person name="Mardis E.R."/>
            <person name="Wilson R.K."/>
        </authorList>
    </citation>
    <scope>NUCLEOTIDE SEQUENCE [LARGE SCALE GENOMIC DNA]</scope>
    <source>
        <strain evidence="2">DSM 14662</strain>
    </source>
</reference>
<evidence type="ECO:0000313" key="3">
    <source>
        <dbReference type="Proteomes" id="UP000004935"/>
    </source>
</evidence>
<sequence>MNMTEKFLIMILLIISAGSFAASCFYFKEKGFLLNNAYLFASKKERREIDKKLHYRQSAVIFLLIEIIFLLNTLQMIYEIGWLFYAALAVTIAAVIYALVSTIKIEKKKK</sequence>
<name>B0MDW4_ANACD</name>
<evidence type="ECO:0000256" key="1">
    <source>
        <dbReference type="SAM" id="Phobius"/>
    </source>
</evidence>